<dbReference type="InterPro" id="IPR011335">
    <property type="entry name" value="Restrct_endonuc-II-like"/>
</dbReference>
<sequence>MENDDRLRSTLPTAGQLLRHVADALRAGGGSATNSEISKYVVDTLGLTEEQQEITRADGRISQVEQSISEAKSYLKRAGFADRSRQGVWALTEAGERASDDDLEDSARVAWRRWSEERKARAEAGESVADDATVPDLDDETGPLGIDWKQQVISALLTMSPSAFEDLAKRLLREAGFVNVKVRGRSGDGGIDGEGVYRPLPLIGFQVYWQSKRYSGTVSAEDVRNFRGAMVGRGDKGLFITTGTFTGPARDEAAREGAPPIDLIDGPALAELLAQYELGVRRKPVTSYEHSVDADFFQSFS</sequence>
<dbReference type="RefSeq" id="WP_310520446.1">
    <property type="nucleotide sequence ID" value="NZ_BAABBS010000002.1"/>
</dbReference>
<comment type="caution">
    <text evidence="3">The sequence shown here is derived from an EMBL/GenBank/DDBJ whole genome shotgun (WGS) entry which is preliminary data.</text>
</comment>
<keyword evidence="3" id="KW-0378">Hydrolase</keyword>
<evidence type="ECO:0000259" key="2">
    <source>
        <dbReference type="Pfam" id="PF14338"/>
    </source>
</evidence>
<dbReference type="PANTHER" id="PTHR30015:SF7">
    <property type="entry name" value="TYPE IV METHYL-DIRECTED RESTRICTION ENZYME ECOKMRR"/>
    <property type="match status" value="1"/>
</dbReference>
<dbReference type="Pfam" id="PF04471">
    <property type="entry name" value="Mrr_cat"/>
    <property type="match status" value="1"/>
</dbReference>
<dbReference type="InterPro" id="IPR052906">
    <property type="entry name" value="Type_IV_Methyl-Rstrct_Enzyme"/>
</dbReference>
<dbReference type="InterPro" id="IPR011856">
    <property type="entry name" value="tRNA_endonuc-like_dom_sf"/>
</dbReference>
<accession>A0ABU1FJC0</accession>
<dbReference type="EMBL" id="JAVKGS010000002">
    <property type="protein sequence ID" value="MDR5691861.1"/>
    <property type="molecule type" value="Genomic_DNA"/>
</dbReference>
<keyword evidence="4" id="KW-1185">Reference proteome</keyword>
<dbReference type="Gene3D" id="3.40.1350.10">
    <property type="match status" value="1"/>
</dbReference>
<feature type="domain" description="Restriction system protein Mrr-like N-terminal" evidence="2">
    <location>
        <begin position="20"/>
        <end position="98"/>
    </location>
</feature>
<dbReference type="PANTHER" id="PTHR30015">
    <property type="entry name" value="MRR RESTRICTION SYSTEM PROTEIN"/>
    <property type="match status" value="1"/>
</dbReference>
<keyword evidence="3" id="KW-0255">Endonuclease</keyword>
<evidence type="ECO:0000259" key="1">
    <source>
        <dbReference type="Pfam" id="PF04471"/>
    </source>
</evidence>
<reference evidence="4" key="1">
    <citation type="submission" date="2023-07" db="EMBL/GenBank/DDBJ databases">
        <title>Description of three actinobacteria isolated from air of manufacturing shop in a pharmaceutical factory.</title>
        <authorList>
            <person name="Zhang D.-F."/>
        </authorList>
    </citation>
    <scope>NUCLEOTIDE SEQUENCE [LARGE SCALE GENOMIC DNA]</scope>
    <source>
        <strain evidence="4">CCTCC AB 2011122</strain>
    </source>
</reference>
<dbReference type="Proteomes" id="UP001260072">
    <property type="component" value="Unassembled WGS sequence"/>
</dbReference>
<protein>
    <submittedName>
        <fullName evidence="3">Restriction endonuclease</fullName>
        <ecNumber evidence="3">3.1.21.-</ecNumber>
    </submittedName>
</protein>
<dbReference type="Pfam" id="PF14338">
    <property type="entry name" value="Mrr_N"/>
    <property type="match status" value="1"/>
</dbReference>
<name>A0ABU1FJC0_9MICO</name>
<organism evidence="3 4">
    <name type="scientific">Agromyces indicus</name>
    <dbReference type="NCBI Taxonomy" id="758919"/>
    <lineage>
        <taxon>Bacteria</taxon>
        <taxon>Bacillati</taxon>
        <taxon>Actinomycetota</taxon>
        <taxon>Actinomycetes</taxon>
        <taxon>Micrococcales</taxon>
        <taxon>Microbacteriaceae</taxon>
        <taxon>Agromyces</taxon>
    </lineage>
</organism>
<evidence type="ECO:0000313" key="3">
    <source>
        <dbReference type="EMBL" id="MDR5691861.1"/>
    </source>
</evidence>
<dbReference type="InterPro" id="IPR007560">
    <property type="entry name" value="Restrct_endonuc_IV_Mrr"/>
</dbReference>
<dbReference type="SUPFAM" id="SSF52980">
    <property type="entry name" value="Restriction endonuclease-like"/>
    <property type="match status" value="1"/>
</dbReference>
<proteinExistence type="predicted"/>
<gene>
    <name evidence="3" type="ORF">RH861_07260</name>
</gene>
<keyword evidence="3" id="KW-0540">Nuclease</keyword>
<dbReference type="EC" id="3.1.21.-" evidence="3"/>
<dbReference type="GO" id="GO:0016787">
    <property type="term" value="F:hydrolase activity"/>
    <property type="evidence" value="ECO:0007669"/>
    <property type="project" value="UniProtKB-KW"/>
</dbReference>
<evidence type="ECO:0000313" key="4">
    <source>
        <dbReference type="Proteomes" id="UP001260072"/>
    </source>
</evidence>
<dbReference type="InterPro" id="IPR025745">
    <property type="entry name" value="Mrr-like_N_dom"/>
</dbReference>
<feature type="domain" description="Restriction endonuclease type IV Mrr" evidence="1">
    <location>
        <begin position="157"/>
        <end position="273"/>
    </location>
</feature>
<dbReference type="GO" id="GO:0004519">
    <property type="term" value="F:endonuclease activity"/>
    <property type="evidence" value="ECO:0007669"/>
    <property type="project" value="UniProtKB-KW"/>
</dbReference>